<proteinExistence type="predicted"/>
<protein>
    <submittedName>
        <fullName evidence="2">Peptidase M12B domain-containing protein</fullName>
    </submittedName>
</protein>
<name>A0AC35TV53_9BILA</name>
<reference evidence="2" key="1">
    <citation type="submission" date="2016-11" db="UniProtKB">
        <authorList>
            <consortium name="WormBaseParasite"/>
        </authorList>
    </citation>
    <scope>IDENTIFICATION</scope>
    <source>
        <strain evidence="2">KR3021</strain>
    </source>
</reference>
<evidence type="ECO:0000313" key="1">
    <source>
        <dbReference type="Proteomes" id="UP000095286"/>
    </source>
</evidence>
<evidence type="ECO:0000313" key="2">
    <source>
        <dbReference type="WBParaSite" id="RSKR_0000485200.1"/>
    </source>
</evidence>
<sequence length="490" mass="55122">MILFILLNCALICGGKSILESREVDSTNKSLVEQLKEEFFLTTNKNLLNIHFTKKTALTPEAKPNHEVQTIIDLLIVADHSMFQAFLNLTGNDHYSGKVMLEQYIKVTFEQLRHIYWRLIFLDTIRIQINLVEGLVIIREEDCPVKSGRMGVSEGSGEEGSGFEGSGEGSGQEEIKKVENNQIDAMQSVQYFNAWRQKHKNDLPKHDHAILLTKFDLLSAKGESSTQGMAYVGAMCRSDESTSVVEDIGGLSTAMIAAHEIGHSLGAHHDGIRNLTKKCDPSSNYLMSSSVSSAEDMVKFNNAFMMSECSIASIESFFKDPELSDCLIKYRKGKTRFFSEDDEQKDRSMKLGGEYFNRQQQCKIGFGANFGECTNEAYYHSDKERCKRIWCKNREQKRDGPCETKAFFPVMDGTSCDEGKFCIAGKCVINPKFLGKKCKDINKGTCTRMNPVSMRVHCRAPAFRNICCGTCAIYDKKYDGKKKAPRIISP</sequence>
<accession>A0AC35TV53</accession>
<dbReference type="Proteomes" id="UP000095286">
    <property type="component" value="Unplaced"/>
</dbReference>
<dbReference type="WBParaSite" id="RSKR_0000485200.1">
    <property type="protein sequence ID" value="RSKR_0000485200.1"/>
    <property type="gene ID" value="RSKR_0000485200"/>
</dbReference>
<organism evidence="1 2">
    <name type="scientific">Rhabditophanes sp. KR3021</name>
    <dbReference type="NCBI Taxonomy" id="114890"/>
    <lineage>
        <taxon>Eukaryota</taxon>
        <taxon>Metazoa</taxon>
        <taxon>Ecdysozoa</taxon>
        <taxon>Nematoda</taxon>
        <taxon>Chromadorea</taxon>
        <taxon>Rhabditida</taxon>
        <taxon>Tylenchina</taxon>
        <taxon>Panagrolaimomorpha</taxon>
        <taxon>Strongyloidoidea</taxon>
        <taxon>Alloionematidae</taxon>
        <taxon>Rhabditophanes</taxon>
    </lineage>
</organism>